<evidence type="ECO:0000259" key="3">
    <source>
        <dbReference type="PROSITE" id="PS50157"/>
    </source>
</evidence>
<evidence type="ECO:0000256" key="2">
    <source>
        <dbReference type="SAM" id="MobiDB-lite"/>
    </source>
</evidence>
<feature type="domain" description="C2H2-type" evidence="3">
    <location>
        <begin position="394"/>
        <end position="417"/>
    </location>
</feature>
<comment type="caution">
    <text evidence="4">The sequence shown here is derived from an EMBL/GenBank/DDBJ whole genome shotgun (WGS) entry which is preliminary data.</text>
</comment>
<evidence type="ECO:0000313" key="5">
    <source>
        <dbReference type="Proteomes" id="UP000887013"/>
    </source>
</evidence>
<feature type="region of interest" description="Disordered" evidence="2">
    <location>
        <begin position="1"/>
        <end position="25"/>
    </location>
</feature>
<dbReference type="InterPro" id="IPR013087">
    <property type="entry name" value="Znf_C2H2_type"/>
</dbReference>
<gene>
    <name evidence="4" type="ORF">NPIL_502381</name>
</gene>
<dbReference type="GO" id="GO:0008270">
    <property type="term" value="F:zinc ion binding"/>
    <property type="evidence" value="ECO:0007669"/>
    <property type="project" value="UniProtKB-KW"/>
</dbReference>
<keyword evidence="5" id="KW-1185">Reference proteome</keyword>
<feature type="compositionally biased region" description="Low complexity" evidence="2">
    <location>
        <begin position="504"/>
        <end position="517"/>
    </location>
</feature>
<dbReference type="PROSITE" id="PS00028">
    <property type="entry name" value="ZINC_FINGER_C2H2_1"/>
    <property type="match status" value="2"/>
</dbReference>
<dbReference type="Proteomes" id="UP000887013">
    <property type="component" value="Unassembled WGS sequence"/>
</dbReference>
<feature type="compositionally biased region" description="Low complexity" evidence="2">
    <location>
        <begin position="348"/>
        <end position="361"/>
    </location>
</feature>
<keyword evidence="1" id="KW-0479">Metal-binding</keyword>
<reference evidence="4" key="1">
    <citation type="submission" date="2020-08" db="EMBL/GenBank/DDBJ databases">
        <title>Multicomponent nature underlies the extraordinary mechanical properties of spider dragline silk.</title>
        <authorList>
            <person name="Kono N."/>
            <person name="Nakamura H."/>
            <person name="Mori M."/>
            <person name="Yoshida Y."/>
            <person name="Ohtoshi R."/>
            <person name="Malay A.D."/>
            <person name="Moran D.A.P."/>
            <person name="Tomita M."/>
            <person name="Numata K."/>
            <person name="Arakawa K."/>
        </authorList>
    </citation>
    <scope>NUCLEOTIDE SEQUENCE</scope>
</reference>
<evidence type="ECO:0000256" key="1">
    <source>
        <dbReference type="PROSITE-ProRule" id="PRU00042"/>
    </source>
</evidence>
<evidence type="ECO:0000313" key="4">
    <source>
        <dbReference type="EMBL" id="GFS51800.1"/>
    </source>
</evidence>
<dbReference type="PROSITE" id="PS50157">
    <property type="entry name" value="ZINC_FINGER_C2H2_2"/>
    <property type="match status" value="1"/>
</dbReference>
<feature type="compositionally biased region" description="Polar residues" evidence="2">
    <location>
        <begin position="1"/>
        <end position="22"/>
    </location>
</feature>
<feature type="compositionally biased region" description="Polar residues" evidence="2">
    <location>
        <begin position="493"/>
        <end position="502"/>
    </location>
</feature>
<protein>
    <recommendedName>
        <fullName evidence="3">C2H2-type domain-containing protein</fullName>
    </recommendedName>
</protein>
<proteinExistence type="predicted"/>
<feature type="region of interest" description="Disordered" evidence="2">
    <location>
        <begin position="235"/>
        <end position="254"/>
    </location>
</feature>
<dbReference type="SMART" id="SM00355">
    <property type="entry name" value="ZnF_C2H2"/>
    <property type="match status" value="2"/>
</dbReference>
<accession>A0A8X6IM84</accession>
<sequence>MSDNSPVNSVASGSQEPKSTTPIALRTRRCETQVSFYKAAQLKQCKICPSSFSTLQKLRKHVLNHRPNTKRRKALEAIDSLIQEKSTPSSSHSNSKEDATPVSLFSKFKRVFPELFSDAVEPLEKSPAPVSTSIPSQEDCLPPYSSNNIVSQNSPKSVPNFSKISCSLPNQAQYHTDSPKNTDLISSPPPEEITACLNDILNSITHINAKRCTVLPATSSIIELQDDLLLSTSSSSEDSSIHTSTPIQSIPIPQPQLSPNSMLYNNLVQEQSSSPIYVQANIIPSTNVENISPSPTCPLRAKCLEGFRACFPPSKLPFKKLSTSNQPQTITPIEATFREKFPELPIFNSKNSPDNSSSDESVLLEQMDSPPTGPPPISPFKKALYSRVVKKGLFRCQFCEKAFVSEEKAILHKKYIHNISPHKTVAKFFPDCPPEMCRVCCKGPAPYPTIADHYKYVHNLSISTSTSARTTSSIDIPSNYFVSSTNKHSRNFITNSPPSAILNSKPSSPASKKIPPANISCNTK</sequence>
<feature type="non-terminal residue" evidence="4">
    <location>
        <position position="524"/>
    </location>
</feature>
<keyword evidence="1" id="KW-0862">Zinc</keyword>
<dbReference type="AlphaFoldDB" id="A0A8X6IM84"/>
<feature type="region of interest" description="Disordered" evidence="2">
    <location>
        <begin position="346"/>
        <end position="376"/>
    </location>
</feature>
<keyword evidence="1" id="KW-0863">Zinc-finger</keyword>
<name>A0A8X6IM84_NEPPI</name>
<feature type="region of interest" description="Disordered" evidence="2">
    <location>
        <begin position="493"/>
        <end position="524"/>
    </location>
</feature>
<dbReference type="EMBL" id="BMAW01045774">
    <property type="protein sequence ID" value="GFS51800.1"/>
    <property type="molecule type" value="Genomic_DNA"/>
</dbReference>
<organism evidence="4 5">
    <name type="scientific">Nephila pilipes</name>
    <name type="common">Giant wood spider</name>
    <name type="synonym">Nephila maculata</name>
    <dbReference type="NCBI Taxonomy" id="299642"/>
    <lineage>
        <taxon>Eukaryota</taxon>
        <taxon>Metazoa</taxon>
        <taxon>Ecdysozoa</taxon>
        <taxon>Arthropoda</taxon>
        <taxon>Chelicerata</taxon>
        <taxon>Arachnida</taxon>
        <taxon>Araneae</taxon>
        <taxon>Araneomorphae</taxon>
        <taxon>Entelegynae</taxon>
        <taxon>Araneoidea</taxon>
        <taxon>Nephilidae</taxon>
        <taxon>Nephila</taxon>
    </lineage>
</organism>